<feature type="domain" description="DUF4873" evidence="1">
    <location>
        <begin position="158"/>
        <end position="242"/>
    </location>
</feature>
<gene>
    <name evidence="2" type="ORF">C8E89_12063</name>
</gene>
<dbReference type="RefSeq" id="WP_146221060.1">
    <property type="nucleotide sequence ID" value="NZ_QJJU01000020.1"/>
</dbReference>
<sequence>MNAKAFDAIVIGGVSVGLTLSKVMLLRPEDIVSSEFDESVHTWRLATRAGDIYDASVVISWGEAPSPVGMVPYLGVAVHGLPNRFFVTGPDVSGQQQYIAQCLNAMARTESTRMEVRHSTQRTYTVRYRPDSPVNWRRVRRKIRSAFDLSSLVGIEDQVYDGPAAVQIGDDIHDVRVRLTGHLDPIDGRYHWRGTVFDTLPDENPPQRVRLAVGDRTAEARVAERTPWGSYSVVGVGEPPFTLDEIEFTLPVLS</sequence>
<evidence type="ECO:0000313" key="3">
    <source>
        <dbReference type="Proteomes" id="UP000247781"/>
    </source>
</evidence>
<dbReference type="EMBL" id="QJJU01000020">
    <property type="protein sequence ID" value="PXX04324.1"/>
    <property type="molecule type" value="Genomic_DNA"/>
</dbReference>
<reference evidence="2 3" key="2">
    <citation type="submission" date="2018-06" db="EMBL/GenBank/DDBJ databases">
        <title>Sequencing of bacterial isolates from soil warming experiment in Harvard Forest, Massachusetts, USA.</title>
        <authorList>
            <person name="Deangelis K.PhD."/>
        </authorList>
    </citation>
    <scope>NUCLEOTIDE SEQUENCE [LARGE SCALE GENOMIC DNA]</scope>
    <source>
        <strain evidence="2 3">GAS496</strain>
    </source>
</reference>
<organism evidence="2 3">
    <name type="scientific">Mycolicibacterium moriokaense</name>
    <dbReference type="NCBI Taxonomy" id="39691"/>
    <lineage>
        <taxon>Bacteria</taxon>
        <taxon>Bacillati</taxon>
        <taxon>Actinomycetota</taxon>
        <taxon>Actinomycetes</taxon>
        <taxon>Mycobacteriales</taxon>
        <taxon>Mycobacteriaceae</taxon>
        <taxon>Mycolicibacterium</taxon>
    </lineage>
</organism>
<dbReference type="Proteomes" id="UP000247781">
    <property type="component" value="Unassembled WGS sequence"/>
</dbReference>
<reference evidence="3" key="1">
    <citation type="submission" date="2018-05" db="EMBL/GenBank/DDBJ databases">
        <authorList>
            <person name="Deangelis K."/>
            <person name="Huntemann M."/>
            <person name="Clum A."/>
            <person name="Pillay M."/>
            <person name="Palaniappan K."/>
            <person name="Varghese N."/>
            <person name="Mikhailova N."/>
            <person name="Stamatis D."/>
            <person name="Reddy T."/>
            <person name="Daum C."/>
            <person name="Shapiro N."/>
            <person name="Ivanova N."/>
            <person name="Kyrpides N."/>
            <person name="Woyke T."/>
        </authorList>
    </citation>
    <scope>NUCLEOTIDE SEQUENCE [LARGE SCALE GENOMIC DNA]</scope>
    <source>
        <strain evidence="3">GAS496</strain>
    </source>
</reference>
<accession>A0A318HAV2</accession>
<dbReference type="InterPro" id="IPR032371">
    <property type="entry name" value="DUF4873"/>
</dbReference>
<dbReference type="OrthoDB" id="3683556at2"/>
<dbReference type="AlphaFoldDB" id="A0A318HAV2"/>
<name>A0A318HAV2_9MYCO</name>
<dbReference type="InterPro" id="IPR036188">
    <property type="entry name" value="FAD/NAD-bd_sf"/>
</dbReference>
<protein>
    <submittedName>
        <fullName evidence="2">Uncharacterized protein DUF4873</fullName>
    </submittedName>
</protein>
<comment type="caution">
    <text evidence="2">The sequence shown here is derived from an EMBL/GenBank/DDBJ whole genome shotgun (WGS) entry which is preliminary data.</text>
</comment>
<proteinExistence type="predicted"/>
<dbReference type="Pfam" id="PF16170">
    <property type="entry name" value="DUF4873"/>
    <property type="match status" value="1"/>
</dbReference>
<dbReference type="Gene3D" id="3.50.50.60">
    <property type="entry name" value="FAD/NAD(P)-binding domain"/>
    <property type="match status" value="1"/>
</dbReference>
<evidence type="ECO:0000259" key="1">
    <source>
        <dbReference type="Pfam" id="PF16170"/>
    </source>
</evidence>
<keyword evidence="3" id="KW-1185">Reference proteome</keyword>
<evidence type="ECO:0000313" key="2">
    <source>
        <dbReference type="EMBL" id="PXX04324.1"/>
    </source>
</evidence>